<dbReference type="AlphaFoldDB" id="A0AAV0XGW8"/>
<accession>A0AAV0XGW8</accession>
<sequence>MLGLWGLGRAQHLSTETHATRNDNNDDRDHDDDDGQTESRYFFNVHWGIKHGVPASRCHPPTSRDVVIAPPSPPCLLLHDSRSYNNILS</sequence>
<reference evidence="2 3" key="1">
    <citation type="submission" date="2023-01" db="EMBL/GenBank/DDBJ databases">
        <authorList>
            <person name="Whitehead M."/>
        </authorList>
    </citation>
    <scope>NUCLEOTIDE SEQUENCE [LARGE SCALE GENOMIC DNA]</scope>
</reference>
<proteinExistence type="predicted"/>
<keyword evidence="3" id="KW-1185">Reference proteome</keyword>
<evidence type="ECO:0008006" key="4">
    <source>
        <dbReference type="Google" id="ProtNLM"/>
    </source>
</evidence>
<gene>
    <name evidence="2" type="ORF">MEUPH1_LOCUS21571</name>
</gene>
<evidence type="ECO:0000313" key="3">
    <source>
        <dbReference type="Proteomes" id="UP001160148"/>
    </source>
</evidence>
<evidence type="ECO:0000256" key="1">
    <source>
        <dbReference type="SAM" id="MobiDB-lite"/>
    </source>
</evidence>
<organism evidence="2 3">
    <name type="scientific">Macrosiphum euphorbiae</name>
    <name type="common">potato aphid</name>
    <dbReference type="NCBI Taxonomy" id="13131"/>
    <lineage>
        <taxon>Eukaryota</taxon>
        <taxon>Metazoa</taxon>
        <taxon>Ecdysozoa</taxon>
        <taxon>Arthropoda</taxon>
        <taxon>Hexapoda</taxon>
        <taxon>Insecta</taxon>
        <taxon>Pterygota</taxon>
        <taxon>Neoptera</taxon>
        <taxon>Paraneoptera</taxon>
        <taxon>Hemiptera</taxon>
        <taxon>Sternorrhyncha</taxon>
        <taxon>Aphidomorpha</taxon>
        <taxon>Aphidoidea</taxon>
        <taxon>Aphididae</taxon>
        <taxon>Macrosiphini</taxon>
        <taxon>Macrosiphum</taxon>
    </lineage>
</organism>
<dbReference type="Proteomes" id="UP001160148">
    <property type="component" value="Unassembled WGS sequence"/>
</dbReference>
<feature type="region of interest" description="Disordered" evidence="1">
    <location>
        <begin position="15"/>
        <end position="37"/>
    </location>
</feature>
<comment type="caution">
    <text evidence="2">The sequence shown here is derived from an EMBL/GenBank/DDBJ whole genome shotgun (WGS) entry which is preliminary data.</text>
</comment>
<feature type="compositionally biased region" description="Basic and acidic residues" evidence="1">
    <location>
        <begin position="18"/>
        <end position="28"/>
    </location>
</feature>
<dbReference type="EMBL" id="CARXXK010000004">
    <property type="protein sequence ID" value="CAI6367052.1"/>
    <property type="molecule type" value="Genomic_DNA"/>
</dbReference>
<name>A0AAV0XGW8_9HEMI</name>
<evidence type="ECO:0000313" key="2">
    <source>
        <dbReference type="EMBL" id="CAI6367052.1"/>
    </source>
</evidence>
<protein>
    <recommendedName>
        <fullName evidence="4">Secreted protein</fullName>
    </recommendedName>
</protein>